<reference evidence="3" key="1">
    <citation type="submission" date="2018-02" db="EMBL/GenBank/DDBJ databases">
        <authorList>
            <person name="Cohen D.B."/>
            <person name="Kent A.D."/>
        </authorList>
    </citation>
    <scope>NUCLEOTIDE SEQUENCE</scope>
</reference>
<dbReference type="PANTHER" id="PTHR33116">
    <property type="entry name" value="REVERSE TRANSCRIPTASE ZINC-BINDING DOMAIN-CONTAINING PROTEIN-RELATED-RELATED"/>
    <property type="match status" value="1"/>
</dbReference>
<feature type="region of interest" description="Disordered" evidence="1">
    <location>
        <begin position="165"/>
        <end position="195"/>
    </location>
</feature>
<sequence length="1236" mass="138528">MEWPATHSKQPPVNIQPTVQMPSGKQSSVFRVGAKTFILSFDGGRAAPYLIKERRGRFQGSLWLNLFGLKWLLGVMEQVRIKEDKKGFFQFLRSNYSTLEVSCLMNKGGRFLEIAEYHGGAQKGSLRVPEGPRGTGWLKLALEIGSFFLGRKEVKLAPTKPMVAAPAGGAPTRTVKAMNGKSGVPGSSRDSRATKVGMASGVHGSREELVKDHHSRQIPALVQPIMKGMDDNYTHYGKKTPATVDLKAGYVDGAPTHAIDGRDLSTTVPAGVGTMASPNIDDVCFEVGESSGVSHDDVGFLRVTNPGRIDPIDCPIRFEVDIGASTGQPSQWVKKHYRGFCKLETKLDTMDRRIVRSLWGNPYVDWEYLEAVGTAGGILLLWDKQVVELLTNLIPLWVGFLSLVFGAGFFDGFTWVDFLSERMRCNRLTLPMIDFSDFIEDLNLVDLPLGGGGRFTWSSGSANPSLSRIDRFLISSDWEDQFPDVVQRLLPRPLSDHHPILLETGKLIGGSPSFVLASKLKALKLDEKEEIGGLSTTERANRQAVVVELDSLAHLAETSWRQKSRVLWLKEGDNNTKFFHKMANSNRRRNYMDKVEVDGVVYDNDNERGWIFIPLGLLKALIWKGSLIGMRCFHVLKDLPGDKAPGPDGFSMAFFHKCWEVVGDDVMNFFEEFHTHCKFEKSLNATFIALIPKKRDALNIRDFRPISLVGSMYKLLSKVLANRIRLVMESLISSSQNAFVGGRQTLDSVLIANECLDSRLKSSIPGILCKLDIEKASGQWFSSRVFLVASRGLRQGDPLSPLLFLLIMEGSEQIISENGGSRSDSGVSRREQVLHIRKVLSCFEAVTGLRVNLTKSEMVPVGVVDCTQSLADLLCCRVGTLPMLYLGMPLGAKYKALNVWNSVLEKIERRLASWQTLYLSKGGRLTLLKMLLQRIEKLQRNFLWGGMGDARKYHLLCWANGYGALGLKTLIYGGKLLLQNMGWNGVDGSPNRVGGPTGCGLWKSISLGWGSLLEKIQFSAEKLQLNQFCPAQSCPTFFLQPLLPKRDRRDTMIWKLRKSGEFDVRSYYCALQASNRIHFPWKIIWGVKAPRRISFFTWTAVRGKILTCDNLMRRGHVLAGWCCLCKNQWETGDHLLLHCEVAAALWGFVFSMFGVQWVFPATVLDMLSGWHNWFGRHSSAIWNLAPLCVMWSLWQERNRRIFEDEEKSVSHLQEHFSSLLFDCARSLGFHGSFFPS</sequence>
<dbReference type="CDD" id="cd01650">
    <property type="entry name" value="RT_nLTR_like"/>
    <property type="match status" value="1"/>
</dbReference>
<feature type="domain" description="Reverse transcriptase zinc-binding" evidence="2">
    <location>
        <begin position="1062"/>
        <end position="1146"/>
    </location>
</feature>
<evidence type="ECO:0000259" key="2">
    <source>
        <dbReference type="Pfam" id="PF13966"/>
    </source>
</evidence>
<dbReference type="InterPro" id="IPR026960">
    <property type="entry name" value="RVT-Znf"/>
</dbReference>
<protein>
    <recommendedName>
        <fullName evidence="2">Reverse transcriptase zinc-binding domain-containing protein</fullName>
    </recommendedName>
</protein>
<dbReference type="InterPro" id="IPR036691">
    <property type="entry name" value="Endo/exonu/phosph_ase_sf"/>
</dbReference>
<organism evidence="3">
    <name type="scientific">Fagus sylvatica</name>
    <name type="common">Beechnut</name>
    <dbReference type="NCBI Taxonomy" id="28930"/>
    <lineage>
        <taxon>Eukaryota</taxon>
        <taxon>Viridiplantae</taxon>
        <taxon>Streptophyta</taxon>
        <taxon>Embryophyta</taxon>
        <taxon>Tracheophyta</taxon>
        <taxon>Spermatophyta</taxon>
        <taxon>Magnoliopsida</taxon>
        <taxon>eudicotyledons</taxon>
        <taxon>Gunneridae</taxon>
        <taxon>Pentapetalae</taxon>
        <taxon>rosids</taxon>
        <taxon>fabids</taxon>
        <taxon>Fagales</taxon>
        <taxon>Fagaceae</taxon>
        <taxon>Fagus</taxon>
    </lineage>
</organism>
<dbReference type="PANTHER" id="PTHR33116:SF78">
    <property type="entry name" value="OS12G0587133 PROTEIN"/>
    <property type="match status" value="1"/>
</dbReference>
<dbReference type="Pfam" id="PF13966">
    <property type="entry name" value="zf-RVT"/>
    <property type="match status" value="1"/>
</dbReference>
<name>A0A2N9IM47_FAGSY</name>
<accession>A0A2N9IM47</accession>
<dbReference type="EMBL" id="OIVN01006115">
    <property type="protein sequence ID" value="SPD25385.1"/>
    <property type="molecule type" value="Genomic_DNA"/>
</dbReference>
<proteinExistence type="predicted"/>
<dbReference type="Gene3D" id="3.60.10.10">
    <property type="entry name" value="Endonuclease/exonuclease/phosphatase"/>
    <property type="match status" value="1"/>
</dbReference>
<gene>
    <name evidence="3" type="ORF">FSB_LOCUS53267</name>
</gene>
<evidence type="ECO:0000313" key="3">
    <source>
        <dbReference type="EMBL" id="SPD25385.1"/>
    </source>
</evidence>
<evidence type="ECO:0000256" key="1">
    <source>
        <dbReference type="SAM" id="MobiDB-lite"/>
    </source>
</evidence>
<dbReference type="AlphaFoldDB" id="A0A2N9IM47"/>
<dbReference type="SUPFAM" id="SSF56219">
    <property type="entry name" value="DNase I-like"/>
    <property type="match status" value="1"/>
</dbReference>